<evidence type="ECO:0000313" key="2">
    <source>
        <dbReference type="Proteomes" id="UP000255087"/>
    </source>
</evidence>
<dbReference type="Proteomes" id="UP000255087">
    <property type="component" value="Unassembled WGS sequence"/>
</dbReference>
<accession>A0A380QC15</accession>
<name>A0A380QC15_YERPU</name>
<organism evidence="1 2">
    <name type="scientific">Yersinia pseudotuberculosis</name>
    <dbReference type="NCBI Taxonomy" id="633"/>
    <lineage>
        <taxon>Bacteria</taxon>
        <taxon>Pseudomonadati</taxon>
        <taxon>Pseudomonadota</taxon>
        <taxon>Gammaproteobacteria</taxon>
        <taxon>Enterobacterales</taxon>
        <taxon>Yersiniaceae</taxon>
        <taxon>Yersinia</taxon>
    </lineage>
</organism>
<dbReference type="Gene3D" id="2.30.30.100">
    <property type="match status" value="1"/>
</dbReference>
<dbReference type="EMBL" id="UHJC01000001">
    <property type="protein sequence ID" value="SUP85301.1"/>
    <property type="molecule type" value="Genomic_DNA"/>
</dbReference>
<keyword evidence="1" id="KW-0449">Lipoprotein</keyword>
<protein>
    <submittedName>
        <fullName evidence="1">Lipoprotein</fullName>
    </submittedName>
</protein>
<reference evidence="1 2" key="1">
    <citation type="submission" date="2018-06" db="EMBL/GenBank/DDBJ databases">
        <authorList>
            <consortium name="Pathogen Informatics"/>
            <person name="Doyle S."/>
        </authorList>
    </citation>
    <scope>NUCLEOTIDE SEQUENCE [LARGE SCALE GENOMIC DNA]</scope>
    <source>
        <strain evidence="1 2">NCTC8580</strain>
    </source>
</reference>
<gene>
    <name evidence="1" type="ORF">NCTC8580_03577</name>
</gene>
<dbReference type="AlphaFoldDB" id="A0A380QC15"/>
<evidence type="ECO:0000313" key="1">
    <source>
        <dbReference type="EMBL" id="SUP85301.1"/>
    </source>
</evidence>
<proteinExistence type="predicted"/>
<sequence length="44" mass="4856">MLCILTLYTLTLYTLVMCRTIVADGKPKVDDEIEMISHPSVNGG</sequence>